<feature type="domain" description="F-box/LRR-repeat protein 15/At3g58940/PEG3-like LRR" evidence="1">
    <location>
        <begin position="31"/>
        <end position="141"/>
    </location>
</feature>
<evidence type="ECO:0000313" key="2">
    <source>
        <dbReference type="EMBL" id="KAK4341411.1"/>
    </source>
</evidence>
<dbReference type="Proteomes" id="UP001291623">
    <property type="component" value="Unassembled WGS sequence"/>
</dbReference>
<sequence>MQAFPWCLKSKKRKSFFIHILAKWDFVSKISQWLCFAVENKVEDVKLYSYPFADEELSLSMYTCWSLITLNLSCWVFDEEMVIAWNSLKSLTLHSTTLYNEDIVKLLSSCPALETMELSFCKGCRRLKIASSNLKRLNLHNYWSSPYEECDKSFTSSAFGNNRKSKISQV</sequence>
<dbReference type="PANTHER" id="PTHR34145">
    <property type="entry name" value="OS02G0105600 PROTEIN"/>
    <property type="match status" value="1"/>
</dbReference>
<accession>A0AAE1UVS4</accession>
<dbReference type="EMBL" id="JAVYJV010000022">
    <property type="protein sequence ID" value="KAK4341411.1"/>
    <property type="molecule type" value="Genomic_DNA"/>
</dbReference>
<reference evidence="2" key="1">
    <citation type="submission" date="2023-12" db="EMBL/GenBank/DDBJ databases">
        <title>Genome assembly of Anisodus tanguticus.</title>
        <authorList>
            <person name="Wang Y.-J."/>
        </authorList>
    </citation>
    <scope>NUCLEOTIDE SEQUENCE</scope>
    <source>
        <strain evidence="2">KB-2021</strain>
        <tissue evidence="2">Leaf</tissue>
    </source>
</reference>
<dbReference type="Pfam" id="PF24758">
    <property type="entry name" value="LRR_At5g56370"/>
    <property type="match status" value="1"/>
</dbReference>
<dbReference type="InterPro" id="IPR055411">
    <property type="entry name" value="LRR_FXL15/At3g58940/PEG3-like"/>
</dbReference>
<dbReference type="AlphaFoldDB" id="A0AAE1UVS4"/>
<dbReference type="Gene3D" id="3.80.10.10">
    <property type="entry name" value="Ribonuclease Inhibitor"/>
    <property type="match status" value="1"/>
</dbReference>
<keyword evidence="3" id="KW-1185">Reference proteome</keyword>
<evidence type="ECO:0000259" key="1">
    <source>
        <dbReference type="Pfam" id="PF24758"/>
    </source>
</evidence>
<comment type="caution">
    <text evidence="2">The sequence shown here is derived from an EMBL/GenBank/DDBJ whole genome shotgun (WGS) entry which is preliminary data.</text>
</comment>
<gene>
    <name evidence="2" type="ORF">RND71_039912</name>
</gene>
<protein>
    <recommendedName>
        <fullName evidence="1">F-box/LRR-repeat protein 15/At3g58940/PEG3-like LRR domain-containing protein</fullName>
    </recommendedName>
</protein>
<dbReference type="InterPro" id="IPR053772">
    <property type="entry name" value="At1g61320/At1g61330-like"/>
</dbReference>
<evidence type="ECO:0000313" key="3">
    <source>
        <dbReference type="Proteomes" id="UP001291623"/>
    </source>
</evidence>
<proteinExistence type="predicted"/>
<dbReference type="InterPro" id="IPR032675">
    <property type="entry name" value="LRR_dom_sf"/>
</dbReference>
<dbReference type="SUPFAM" id="SSF52047">
    <property type="entry name" value="RNI-like"/>
    <property type="match status" value="1"/>
</dbReference>
<organism evidence="2 3">
    <name type="scientific">Anisodus tanguticus</name>
    <dbReference type="NCBI Taxonomy" id="243964"/>
    <lineage>
        <taxon>Eukaryota</taxon>
        <taxon>Viridiplantae</taxon>
        <taxon>Streptophyta</taxon>
        <taxon>Embryophyta</taxon>
        <taxon>Tracheophyta</taxon>
        <taxon>Spermatophyta</taxon>
        <taxon>Magnoliopsida</taxon>
        <taxon>eudicotyledons</taxon>
        <taxon>Gunneridae</taxon>
        <taxon>Pentapetalae</taxon>
        <taxon>asterids</taxon>
        <taxon>lamiids</taxon>
        <taxon>Solanales</taxon>
        <taxon>Solanaceae</taxon>
        <taxon>Solanoideae</taxon>
        <taxon>Hyoscyameae</taxon>
        <taxon>Anisodus</taxon>
    </lineage>
</organism>
<name>A0AAE1UVS4_9SOLA</name>